<keyword evidence="5 12" id="KW-0808">Transferase</keyword>
<dbReference type="InterPro" id="IPR015824">
    <property type="entry name" value="Phosphoglycerate_kinase_N"/>
</dbReference>
<dbReference type="FunFam" id="3.40.50.1260:FF:000031">
    <property type="entry name" value="Phosphoglycerate kinase 1"/>
    <property type="match status" value="1"/>
</dbReference>
<keyword evidence="16" id="KW-1185">Reference proteome</keyword>
<dbReference type="GO" id="GO:0005524">
    <property type="term" value="F:ATP binding"/>
    <property type="evidence" value="ECO:0007669"/>
    <property type="project" value="UniProtKB-KW"/>
</dbReference>
<comment type="subunit">
    <text evidence="13">Monomer.</text>
</comment>
<dbReference type="PANTHER" id="PTHR11406">
    <property type="entry name" value="PHOSPHOGLYCERATE KINASE"/>
    <property type="match status" value="1"/>
</dbReference>
<evidence type="ECO:0000256" key="7">
    <source>
        <dbReference type="ARBA" id="ARBA00022741"/>
    </source>
</evidence>
<dbReference type="GO" id="GO:0043531">
    <property type="term" value="F:ADP binding"/>
    <property type="evidence" value="ECO:0007669"/>
    <property type="project" value="TreeGrafter"/>
</dbReference>
<keyword evidence="7" id="KW-0547">Nucleotide-binding</keyword>
<keyword evidence="6" id="KW-0479">Metal-binding</keyword>
<evidence type="ECO:0000256" key="10">
    <source>
        <dbReference type="ARBA" id="ARBA00022842"/>
    </source>
</evidence>
<dbReference type="UniPathway" id="UPA00109">
    <property type="reaction ID" value="UER00185"/>
</dbReference>
<keyword evidence="9" id="KW-0067">ATP-binding</keyword>
<evidence type="ECO:0000256" key="13">
    <source>
        <dbReference type="RuleBase" id="RU000696"/>
    </source>
</evidence>
<protein>
    <recommendedName>
        <fullName evidence="4 12">Phosphoglycerate kinase</fullName>
        <ecNumber evidence="4 12">2.7.2.3</ecNumber>
    </recommendedName>
</protein>
<keyword evidence="10" id="KW-0460">Magnesium</keyword>
<dbReference type="GO" id="GO:0006094">
    <property type="term" value="P:gluconeogenesis"/>
    <property type="evidence" value="ECO:0007669"/>
    <property type="project" value="TreeGrafter"/>
</dbReference>
<dbReference type="EC" id="2.7.2.3" evidence="4 12"/>
<dbReference type="GO" id="GO:0046872">
    <property type="term" value="F:metal ion binding"/>
    <property type="evidence" value="ECO:0007669"/>
    <property type="project" value="UniProtKB-KW"/>
</dbReference>
<dbReference type="Gene3D" id="3.40.50.1260">
    <property type="entry name" value="Phosphoglycerate kinase, N-terminal domain"/>
    <property type="match status" value="2"/>
</dbReference>
<comment type="pathway">
    <text evidence="2 12">Carbohydrate degradation; glycolysis; pyruvate from D-glyceraldehyde 3-phosphate: step 2/5.</text>
</comment>
<dbReference type="PRINTS" id="PR00477">
    <property type="entry name" value="PHGLYCKINASE"/>
</dbReference>
<dbReference type="OrthoDB" id="275353at2759"/>
<evidence type="ECO:0000256" key="5">
    <source>
        <dbReference type="ARBA" id="ARBA00022679"/>
    </source>
</evidence>
<keyword evidence="11" id="KW-0324">Glycolysis</keyword>
<dbReference type="AlphaFoldDB" id="A0A4U5LRI8"/>
<feature type="region of interest" description="Disordered" evidence="14">
    <location>
        <begin position="278"/>
        <end position="304"/>
    </location>
</feature>
<dbReference type="Pfam" id="PF00162">
    <property type="entry name" value="PGK"/>
    <property type="match status" value="1"/>
</dbReference>
<gene>
    <name evidence="15" type="ORF">L596_030024</name>
</gene>
<sequence>MTLKKLTIDNVPFSGKRILLRAHLAGAKSVVIVSHIDRPLGKRVERLSLRKVLPILERCLDREITFLDDCIGPEIEAFTSNPPNGSVFLLESVRFHPEEERIGCSEDQIASFEASLRSHGDIYVNDAFGTSHRSHVSLMGLGMQIRAAGLLMKKELDYIAKAIESPKRPYVAISGGAKGAEKMLQLPNLIDFVDEIVVGGGMASIFLNMVHKMPIGDTIHDAESAKLVPGLLEKAKAKGVHFHLPVDLVIAQERSNTAETRIVEVSEGVPDGWMMLVRSSNDPTVQGRHQEGKDDRMERPSWDV</sequence>
<evidence type="ECO:0000256" key="12">
    <source>
        <dbReference type="RuleBase" id="RU000532"/>
    </source>
</evidence>
<keyword evidence="8 12" id="KW-0418">Kinase</keyword>
<organism evidence="15 16">
    <name type="scientific">Steinernema carpocapsae</name>
    <name type="common">Entomopathogenic nematode</name>
    <dbReference type="NCBI Taxonomy" id="34508"/>
    <lineage>
        <taxon>Eukaryota</taxon>
        <taxon>Metazoa</taxon>
        <taxon>Ecdysozoa</taxon>
        <taxon>Nematoda</taxon>
        <taxon>Chromadorea</taxon>
        <taxon>Rhabditida</taxon>
        <taxon>Tylenchina</taxon>
        <taxon>Panagrolaimomorpha</taxon>
        <taxon>Strongyloidoidea</taxon>
        <taxon>Steinernematidae</taxon>
        <taxon>Steinernema</taxon>
    </lineage>
</organism>
<accession>A0A4U5LRI8</accession>
<dbReference type="GO" id="GO:0006096">
    <property type="term" value="P:glycolytic process"/>
    <property type="evidence" value="ECO:0007669"/>
    <property type="project" value="UniProtKB-UniPathway"/>
</dbReference>
<comment type="cofactor">
    <cofactor evidence="1">
        <name>Mg(2+)</name>
        <dbReference type="ChEBI" id="CHEBI:18420"/>
    </cofactor>
</comment>
<feature type="compositionally biased region" description="Basic and acidic residues" evidence="14">
    <location>
        <begin position="288"/>
        <end position="304"/>
    </location>
</feature>
<evidence type="ECO:0000313" key="15">
    <source>
        <dbReference type="EMBL" id="TKR58600.1"/>
    </source>
</evidence>
<proteinExistence type="inferred from homology"/>
<name>A0A4U5LRI8_STECR</name>
<comment type="catalytic activity">
    <reaction evidence="12">
        <text>(2R)-3-phosphoglycerate + ATP = (2R)-3-phospho-glyceroyl phosphate + ADP</text>
        <dbReference type="Rhea" id="RHEA:14801"/>
        <dbReference type="ChEBI" id="CHEBI:30616"/>
        <dbReference type="ChEBI" id="CHEBI:57604"/>
        <dbReference type="ChEBI" id="CHEBI:58272"/>
        <dbReference type="ChEBI" id="CHEBI:456216"/>
        <dbReference type="EC" id="2.7.2.3"/>
    </reaction>
</comment>
<evidence type="ECO:0000256" key="2">
    <source>
        <dbReference type="ARBA" id="ARBA00004838"/>
    </source>
</evidence>
<evidence type="ECO:0000256" key="8">
    <source>
        <dbReference type="ARBA" id="ARBA00022777"/>
    </source>
</evidence>
<dbReference type="STRING" id="34508.A0A4U5LRI8"/>
<comment type="similarity">
    <text evidence="3 12">Belongs to the phosphoglycerate kinase family.</text>
</comment>
<evidence type="ECO:0000256" key="1">
    <source>
        <dbReference type="ARBA" id="ARBA00001946"/>
    </source>
</evidence>
<evidence type="ECO:0000256" key="11">
    <source>
        <dbReference type="ARBA" id="ARBA00023152"/>
    </source>
</evidence>
<reference evidence="15 16" key="2">
    <citation type="journal article" date="2019" name="G3 (Bethesda)">
        <title>Hybrid Assembly of the Genome of the Entomopathogenic Nematode Steinernema carpocapsae Identifies the X-Chromosome.</title>
        <authorList>
            <person name="Serra L."/>
            <person name="Macchietto M."/>
            <person name="Macias-Munoz A."/>
            <person name="McGill C.J."/>
            <person name="Rodriguez I.M."/>
            <person name="Rodriguez B."/>
            <person name="Murad R."/>
            <person name="Mortazavi A."/>
        </authorList>
    </citation>
    <scope>NUCLEOTIDE SEQUENCE [LARGE SCALE GENOMIC DNA]</scope>
    <source>
        <strain evidence="15 16">ALL</strain>
    </source>
</reference>
<evidence type="ECO:0000256" key="4">
    <source>
        <dbReference type="ARBA" id="ARBA00013061"/>
    </source>
</evidence>
<evidence type="ECO:0000256" key="3">
    <source>
        <dbReference type="ARBA" id="ARBA00008982"/>
    </source>
</evidence>
<dbReference type="SUPFAM" id="SSF53748">
    <property type="entry name" value="Phosphoglycerate kinase"/>
    <property type="match status" value="1"/>
</dbReference>
<dbReference type="PANTHER" id="PTHR11406:SF0">
    <property type="entry name" value="PHOSPHOGLYCERATE KINASE"/>
    <property type="match status" value="1"/>
</dbReference>
<evidence type="ECO:0000256" key="6">
    <source>
        <dbReference type="ARBA" id="ARBA00022723"/>
    </source>
</evidence>
<reference evidence="15 16" key="1">
    <citation type="journal article" date="2015" name="Genome Biol.">
        <title>Comparative genomics of Steinernema reveals deeply conserved gene regulatory networks.</title>
        <authorList>
            <person name="Dillman A.R."/>
            <person name="Macchietto M."/>
            <person name="Porter C.F."/>
            <person name="Rogers A."/>
            <person name="Williams B."/>
            <person name="Antoshechkin I."/>
            <person name="Lee M.M."/>
            <person name="Goodwin Z."/>
            <person name="Lu X."/>
            <person name="Lewis E.E."/>
            <person name="Goodrich-Blair H."/>
            <person name="Stock S.P."/>
            <person name="Adams B.J."/>
            <person name="Sternberg P.W."/>
            <person name="Mortazavi A."/>
        </authorList>
    </citation>
    <scope>NUCLEOTIDE SEQUENCE [LARGE SCALE GENOMIC DNA]</scope>
    <source>
        <strain evidence="15 16">ALL</strain>
    </source>
</reference>
<dbReference type="GO" id="GO:0005829">
    <property type="term" value="C:cytosol"/>
    <property type="evidence" value="ECO:0007669"/>
    <property type="project" value="TreeGrafter"/>
</dbReference>
<evidence type="ECO:0000313" key="16">
    <source>
        <dbReference type="Proteomes" id="UP000298663"/>
    </source>
</evidence>
<dbReference type="EMBL" id="AZBU02000013">
    <property type="protein sequence ID" value="TKR58600.1"/>
    <property type="molecule type" value="Genomic_DNA"/>
</dbReference>
<dbReference type="Proteomes" id="UP000298663">
    <property type="component" value="Unassembled WGS sequence"/>
</dbReference>
<evidence type="ECO:0000256" key="14">
    <source>
        <dbReference type="SAM" id="MobiDB-lite"/>
    </source>
</evidence>
<dbReference type="InterPro" id="IPR036043">
    <property type="entry name" value="Phosphoglycerate_kinase_sf"/>
</dbReference>
<dbReference type="GO" id="GO:0004618">
    <property type="term" value="F:phosphoglycerate kinase activity"/>
    <property type="evidence" value="ECO:0007669"/>
    <property type="project" value="UniProtKB-EC"/>
</dbReference>
<comment type="caution">
    <text evidence="15">The sequence shown here is derived from an EMBL/GenBank/DDBJ whole genome shotgun (WGS) entry which is preliminary data.</text>
</comment>
<dbReference type="InterPro" id="IPR001576">
    <property type="entry name" value="Phosphoglycerate_kinase"/>
</dbReference>
<evidence type="ECO:0000256" key="9">
    <source>
        <dbReference type="ARBA" id="ARBA00022840"/>
    </source>
</evidence>